<dbReference type="EMBL" id="JBHTIL010000001">
    <property type="protein sequence ID" value="MFD0926310.1"/>
    <property type="molecule type" value="Genomic_DNA"/>
</dbReference>
<dbReference type="PANTHER" id="PTHR30212:SF2">
    <property type="entry name" value="PROTEIN YIIM"/>
    <property type="match status" value="1"/>
</dbReference>
<keyword evidence="3" id="KW-1185">Reference proteome</keyword>
<comment type="caution">
    <text evidence="2">The sequence shown here is derived from an EMBL/GenBank/DDBJ whole genome shotgun (WGS) entry which is preliminary data.</text>
</comment>
<dbReference type="RefSeq" id="WP_253645807.1">
    <property type="nucleotide sequence ID" value="NZ_BAAAMO010000002.1"/>
</dbReference>
<dbReference type="Pfam" id="PF03473">
    <property type="entry name" value="MOSC"/>
    <property type="match status" value="1"/>
</dbReference>
<dbReference type="Gene3D" id="2.40.33.20">
    <property type="entry name" value="PK beta-barrel domain-like"/>
    <property type="match status" value="1"/>
</dbReference>
<dbReference type="Proteomes" id="UP001597068">
    <property type="component" value="Unassembled WGS sequence"/>
</dbReference>
<dbReference type="InterPro" id="IPR052353">
    <property type="entry name" value="Benzoxazolinone_Detox_Enz"/>
</dbReference>
<dbReference type="InterPro" id="IPR005302">
    <property type="entry name" value="MoCF_Sase_C"/>
</dbReference>
<dbReference type="SUPFAM" id="SSF50800">
    <property type="entry name" value="PK beta-barrel domain-like"/>
    <property type="match status" value="1"/>
</dbReference>
<organism evidence="2 3">
    <name type="scientific">Williamsia deligens</name>
    <dbReference type="NCBI Taxonomy" id="321325"/>
    <lineage>
        <taxon>Bacteria</taxon>
        <taxon>Bacillati</taxon>
        <taxon>Actinomycetota</taxon>
        <taxon>Actinomycetes</taxon>
        <taxon>Mycobacteriales</taxon>
        <taxon>Nocardiaceae</taxon>
        <taxon>Williamsia</taxon>
    </lineage>
</organism>
<reference evidence="3" key="1">
    <citation type="journal article" date="2019" name="Int. J. Syst. Evol. Microbiol.">
        <title>The Global Catalogue of Microorganisms (GCM) 10K type strain sequencing project: providing services to taxonomists for standard genome sequencing and annotation.</title>
        <authorList>
            <consortium name="The Broad Institute Genomics Platform"/>
            <consortium name="The Broad Institute Genome Sequencing Center for Infectious Disease"/>
            <person name="Wu L."/>
            <person name="Ma J."/>
        </authorList>
    </citation>
    <scope>NUCLEOTIDE SEQUENCE [LARGE SCALE GENOMIC DNA]</scope>
    <source>
        <strain evidence="3">CCUG 50873</strain>
    </source>
</reference>
<gene>
    <name evidence="2" type="ORF">ACFQ04_11245</name>
</gene>
<evidence type="ECO:0000313" key="3">
    <source>
        <dbReference type="Proteomes" id="UP001597068"/>
    </source>
</evidence>
<evidence type="ECO:0000313" key="2">
    <source>
        <dbReference type="EMBL" id="MFD0926310.1"/>
    </source>
</evidence>
<sequence>MTGRVVAVCAADRAVELDRIGESGIGKTEITGRVRITTEGVAGDVIVDTKHHGGRDQAVYAYSEREARRWADELGRSLPHGWFGENLRIDGMDVTDAVIGERWRVGDVELEVTIFRTPCKTFAVWAEEPRWVARFMDRADVGAYLRVVSEGEIEAGDTVTVVDRPDHGITVRALLTGDVDDAGLDLLTTDPRFAGKVAREAGKLQRRRARA</sequence>
<protein>
    <submittedName>
        <fullName evidence="2">MOSC domain-containing protein</fullName>
    </submittedName>
</protein>
<dbReference type="InterPro" id="IPR011037">
    <property type="entry name" value="Pyrv_Knase-like_insert_dom_sf"/>
</dbReference>
<evidence type="ECO:0000259" key="1">
    <source>
        <dbReference type="PROSITE" id="PS51340"/>
    </source>
</evidence>
<dbReference type="PANTHER" id="PTHR30212">
    <property type="entry name" value="PROTEIN YIIM"/>
    <property type="match status" value="1"/>
</dbReference>
<proteinExistence type="predicted"/>
<name>A0ABW3G9J7_9NOCA</name>
<accession>A0ABW3G9J7</accession>
<feature type="domain" description="MOSC" evidence="1">
    <location>
        <begin position="28"/>
        <end position="162"/>
    </location>
</feature>
<dbReference type="PROSITE" id="PS51340">
    <property type="entry name" value="MOSC"/>
    <property type="match status" value="1"/>
</dbReference>